<dbReference type="Proteomes" id="UP001056384">
    <property type="component" value="Chromosome 1"/>
</dbReference>
<reference evidence="1" key="1">
    <citation type="submission" date="2022-06" db="EMBL/GenBank/DDBJ databases">
        <title>Complete genome sequences of two strains of the flax pathogen Septoria linicola.</title>
        <authorList>
            <person name="Lapalu N."/>
            <person name="Simon A."/>
            <person name="Demenou B."/>
            <person name="Paumier D."/>
            <person name="Guillot M.-P."/>
            <person name="Gout L."/>
            <person name="Valade R."/>
        </authorList>
    </citation>
    <scope>NUCLEOTIDE SEQUENCE</scope>
    <source>
        <strain evidence="1">SE15195</strain>
    </source>
</reference>
<organism evidence="1 2">
    <name type="scientific">Septoria linicola</name>
    <dbReference type="NCBI Taxonomy" id="215465"/>
    <lineage>
        <taxon>Eukaryota</taxon>
        <taxon>Fungi</taxon>
        <taxon>Dikarya</taxon>
        <taxon>Ascomycota</taxon>
        <taxon>Pezizomycotina</taxon>
        <taxon>Dothideomycetes</taxon>
        <taxon>Dothideomycetidae</taxon>
        <taxon>Mycosphaerellales</taxon>
        <taxon>Mycosphaerellaceae</taxon>
        <taxon>Septoria</taxon>
    </lineage>
</organism>
<name>A0A9Q9ECS0_9PEZI</name>
<evidence type="ECO:0000313" key="1">
    <source>
        <dbReference type="EMBL" id="USW46996.1"/>
    </source>
</evidence>
<dbReference type="AlphaFoldDB" id="A0A9Q9ECS0"/>
<sequence>MARVLLGAELDPESEDDELVAEMEVVGELDADELDGLSVVVDSRDGEVPAETIGLEDDLELVEIVTLAAELLRLRNEVVWKLDESEPDELVEELLVPCKVEVCELDNLEEDVVMAGLVERPELDDTGCDEVDTTDD</sequence>
<dbReference type="EMBL" id="CP099418">
    <property type="protein sequence ID" value="USW46996.1"/>
    <property type="molecule type" value="Genomic_DNA"/>
</dbReference>
<keyword evidence="2" id="KW-1185">Reference proteome</keyword>
<proteinExistence type="predicted"/>
<protein>
    <submittedName>
        <fullName evidence="1">Uncharacterized protein</fullName>
    </submittedName>
</protein>
<accession>A0A9Q9ECS0</accession>
<evidence type="ECO:0000313" key="2">
    <source>
        <dbReference type="Proteomes" id="UP001056384"/>
    </source>
</evidence>
<gene>
    <name evidence="1" type="ORF">Slin15195_G003150</name>
</gene>